<sequence length="54" mass="5619">MTTDRDKSRQDEPLAGEHEPSTAGSSGLRENILLLSGVGLVLLAVAMALSNILA</sequence>
<protein>
    <submittedName>
        <fullName evidence="3">Uncharacterized protein</fullName>
    </submittedName>
</protein>
<accession>A0A0M6ZT08</accession>
<feature type="transmembrane region" description="Helical" evidence="2">
    <location>
        <begin position="32"/>
        <end position="53"/>
    </location>
</feature>
<keyword evidence="2" id="KW-1133">Transmembrane helix</keyword>
<evidence type="ECO:0000256" key="2">
    <source>
        <dbReference type="SAM" id="Phobius"/>
    </source>
</evidence>
<keyword evidence="2" id="KW-0472">Membrane</keyword>
<gene>
    <name evidence="3" type="ORF">LA5096_03639</name>
</gene>
<keyword evidence="4" id="KW-1185">Reference proteome</keyword>
<proteinExistence type="predicted"/>
<evidence type="ECO:0000313" key="4">
    <source>
        <dbReference type="Proteomes" id="UP000049983"/>
    </source>
</evidence>
<keyword evidence="2" id="KW-0812">Transmembrane</keyword>
<reference evidence="4" key="1">
    <citation type="submission" date="2015-07" db="EMBL/GenBank/DDBJ databases">
        <authorList>
            <person name="Rodrigo-Torres Lidia"/>
            <person name="Arahal R.David."/>
        </authorList>
    </citation>
    <scope>NUCLEOTIDE SEQUENCE [LARGE SCALE GENOMIC DNA]</scope>
    <source>
        <strain evidence="4">CECT 5096</strain>
    </source>
</reference>
<evidence type="ECO:0000256" key="1">
    <source>
        <dbReference type="SAM" id="MobiDB-lite"/>
    </source>
</evidence>
<feature type="compositionally biased region" description="Basic and acidic residues" evidence="1">
    <location>
        <begin position="1"/>
        <end position="20"/>
    </location>
</feature>
<dbReference type="Proteomes" id="UP000049983">
    <property type="component" value="Unassembled WGS sequence"/>
</dbReference>
<dbReference type="EMBL" id="CXWC01000011">
    <property type="protein sequence ID" value="CTQ73398.1"/>
    <property type="molecule type" value="Genomic_DNA"/>
</dbReference>
<name>A0A0M6ZT08_9HYPH</name>
<dbReference type="AlphaFoldDB" id="A0A0M6ZT08"/>
<feature type="region of interest" description="Disordered" evidence="1">
    <location>
        <begin position="1"/>
        <end position="26"/>
    </location>
</feature>
<evidence type="ECO:0000313" key="3">
    <source>
        <dbReference type="EMBL" id="CTQ73398.1"/>
    </source>
</evidence>
<organism evidence="3 4">
    <name type="scientific">Roseibium album</name>
    <dbReference type="NCBI Taxonomy" id="311410"/>
    <lineage>
        <taxon>Bacteria</taxon>
        <taxon>Pseudomonadati</taxon>
        <taxon>Pseudomonadota</taxon>
        <taxon>Alphaproteobacteria</taxon>
        <taxon>Hyphomicrobiales</taxon>
        <taxon>Stappiaceae</taxon>
        <taxon>Roseibium</taxon>
    </lineage>
</organism>